<dbReference type="InterPro" id="IPR002563">
    <property type="entry name" value="Flavin_Rdtase-like_dom"/>
</dbReference>
<evidence type="ECO:0000256" key="2">
    <source>
        <dbReference type="ARBA" id="ARBA00023002"/>
    </source>
</evidence>
<gene>
    <name evidence="4" type="ORF">GCM10012280_23780</name>
</gene>
<dbReference type="SMART" id="SM00903">
    <property type="entry name" value="Flavin_Reduct"/>
    <property type="match status" value="1"/>
</dbReference>
<keyword evidence="4" id="KW-0503">Monooxygenase</keyword>
<dbReference type="PANTHER" id="PTHR30466:SF11">
    <property type="entry name" value="FLAVIN-DEPENDENT MONOOXYGENASE, REDUCTASE SUBUNIT HSAB"/>
    <property type="match status" value="1"/>
</dbReference>
<dbReference type="Gene3D" id="2.30.110.10">
    <property type="entry name" value="Electron Transport, Fmn-binding Protein, Chain A"/>
    <property type="match status" value="1"/>
</dbReference>
<dbReference type="Proteomes" id="UP000641932">
    <property type="component" value="Unassembled WGS sequence"/>
</dbReference>
<comment type="similarity">
    <text evidence="1">Belongs to the non-flavoprotein flavin reductase family.</text>
</comment>
<evidence type="ECO:0000313" key="4">
    <source>
        <dbReference type="EMBL" id="GGO86798.1"/>
    </source>
</evidence>
<accession>A0A917ZMQ9</accession>
<dbReference type="AlphaFoldDB" id="A0A917ZMQ9"/>
<dbReference type="GO" id="GO:0010181">
    <property type="term" value="F:FMN binding"/>
    <property type="evidence" value="ECO:0007669"/>
    <property type="project" value="InterPro"/>
</dbReference>
<proteinExistence type="inferred from homology"/>
<evidence type="ECO:0000256" key="1">
    <source>
        <dbReference type="ARBA" id="ARBA00008898"/>
    </source>
</evidence>
<name>A0A917ZMQ9_9ACTN</name>
<keyword evidence="2" id="KW-0560">Oxidoreductase</keyword>
<organism evidence="4 5">
    <name type="scientific">Wenjunlia tyrosinilytica</name>
    <dbReference type="NCBI Taxonomy" id="1544741"/>
    <lineage>
        <taxon>Bacteria</taxon>
        <taxon>Bacillati</taxon>
        <taxon>Actinomycetota</taxon>
        <taxon>Actinomycetes</taxon>
        <taxon>Kitasatosporales</taxon>
        <taxon>Streptomycetaceae</taxon>
        <taxon>Wenjunlia</taxon>
    </lineage>
</organism>
<dbReference type="SUPFAM" id="SSF50475">
    <property type="entry name" value="FMN-binding split barrel"/>
    <property type="match status" value="1"/>
</dbReference>
<dbReference type="InterPro" id="IPR012349">
    <property type="entry name" value="Split_barrel_FMN-bd"/>
</dbReference>
<feature type="domain" description="Flavin reductase like" evidence="3">
    <location>
        <begin position="54"/>
        <end position="200"/>
    </location>
</feature>
<keyword evidence="5" id="KW-1185">Reference proteome</keyword>
<evidence type="ECO:0000313" key="5">
    <source>
        <dbReference type="Proteomes" id="UP000641932"/>
    </source>
</evidence>
<sequence length="203" mass="21273">MGHEGMAAAAVRYLRSAGVPPPDEPAAAAPPTLLRTVCPSERTPLDPAEFRRVMGHFPTGVAVVTAPAAEGESGPAGFACQSFSSLSLQPPLVSFQVARTSATWPRIARSGVFCANVLSSRQGELCRAFAVSGADKFAGVDWDPAAVTGSPRLRGCLAWVDCTIQAVHTGGDHLIVVGRVEDLDAAGGDPLLYFRGSFHLFDR</sequence>
<reference evidence="4" key="1">
    <citation type="journal article" date="2014" name="Int. J. Syst. Evol. Microbiol.">
        <title>Complete genome sequence of Corynebacterium casei LMG S-19264T (=DSM 44701T), isolated from a smear-ripened cheese.</title>
        <authorList>
            <consortium name="US DOE Joint Genome Institute (JGI-PGF)"/>
            <person name="Walter F."/>
            <person name="Albersmeier A."/>
            <person name="Kalinowski J."/>
            <person name="Ruckert C."/>
        </authorList>
    </citation>
    <scope>NUCLEOTIDE SEQUENCE</scope>
    <source>
        <strain evidence="4">CGMCC 4.7201</strain>
    </source>
</reference>
<protein>
    <submittedName>
        <fullName evidence="4">Monooxygenase</fullName>
    </submittedName>
</protein>
<dbReference type="GO" id="GO:0042602">
    <property type="term" value="F:riboflavin reductase (NADPH) activity"/>
    <property type="evidence" value="ECO:0007669"/>
    <property type="project" value="TreeGrafter"/>
</dbReference>
<reference evidence="4" key="2">
    <citation type="submission" date="2020-09" db="EMBL/GenBank/DDBJ databases">
        <authorList>
            <person name="Sun Q."/>
            <person name="Zhou Y."/>
        </authorList>
    </citation>
    <scope>NUCLEOTIDE SEQUENCE</scope>
    <source>
        <strain evidence="4">CGMCC 4.7201</strain>
    </source>
</reference>
<dbReference type="GO" id="GO:0004497">
    <property type="term" value="F:monooxygenase activity"/>
    <property type="evidence" value="ECO:0007669"/>
    <property type="project" value="UniProtKB-KW"/>
</dbReference>
<dbReference type="PANTHER" id="PTHR30466">
    <property type="entry name" value="FLAVIN REDUCTASE"/>
    <property type="match status" value="1"/>
</dbReference>
<evidence type="ECO:0000259" key="3">
    <source>
        <dbReference type="SMART" id="SM00903"/>
    </source>
</evidence>
<dbReference type="Pfam" id="PF01613">
    <property type="entry name" value="Flavin_Reduct"/>
    <property type="match status" value="1"/>
</dbReference>
<comment type="caution">
    <text evidence="4">The sequence shown here is derived from an EMBL/GenBank/DDBJ whole genome shotgun (WGS) entry which is preliminary data.</text>
</comment>
<dbReference type="RefSeq" id="WP_189131575.1">
    <property type="nucleotide sequence ID" value="NZ_BMMS01000009.1"/>
</dbReference>
<dbReference type="InterPro" id="IPR050268">
    <property type="entry name" value="NADH-dep_flavin_reductase"/>
</dbReference>
<dbReference type="EMBL" id="BMMS01000009">
    <property type="protein sequence ID" value="GGO86798.1"/>
    <property type="molecule type" value="Genomic_DNA"/>
</dbReference>